<sequence length="206" mass="22823">MALPQTAKRLGKLSMENSVFLVCDVQERFRTLIHKFDHVALTSSIMVKASKIMGIPCVVTEQYPKALGHTCSEVLAGDTSPLIKVFEKSLFSMMTPEVEQHLKDLNRNSAVIFGVETHVCVQQTALDLLEKGWDVHVIVDGVSSQREFDRSVAIERLKAAGAFLTTSESLLFGLMKDSNYENFKAVSQLVKEYGTSVKSTNPLSLL</sequence>
<dbReference type="PANTHER" id="PTHR14119">
    <property type="entry name" value="HYDROLASE"/>
    <property type="match status" value="1"/>
</dbReference>
<dbReference type="Gene3D" id="3.40.50.850">
    <property type="entry name" value="Isochorismatase-like"/>
    <property type="match status" value="1"/>
</dbReference>
<comment type="similarity">
    <text evidence="1">Belongs to the isochorismatase family.</text>
</comment>
<proteinExistence type="inferred from homology"/>
<evidence type="ECO:0000313" key="3">
    <source>
        <dbReference type="EMBL" id="CAE0431156.1"/>
    </source>
</evidence>
<dbReference type="PANTHER" id="PTHR14119:SF3">
    <property type="entry name" value="ISOCHORISMATASE DOMAIN-CONTAINING PROTEIN 2"/>
    <property type="match status" value="1"/>
</dbReference>
<dbReference type="AlphaFoldDB" id="A0A6S7ZR19"/>
<organism evidence="3">
    <name type="scientific">Aplanochytrium stocchinoi</name>
    <dbReference type="NCBI Taxonomy" id="215587"/>
    <lineage>
        <taxon>Eukaryota</taxon>
        <taxon>Sar</taxon>
        <taxon>Stramenopiles</taxon>
        <taxon>Bigyra</taxon>
        <taxon>Labyrinthulomycetes</taxon>
        <taxon>Thraustochytrida</taxon>
        <taxon>Thraustochytriidae</taxon>
        <taxon>Aplanochytrium</taxon>
    </lineage>
</organism>
<name>A0A6S7ZR19_9STRA</name>
<dbReference type="EMBL" id="HBIN01002310">
    <property type="protein sequence ID" value="CAE0431160.1"/>
    <property type="molecule type" value="Transcribed_RNA"/>
</dbReference>
<evidence type="ECO:0000256" key="1">
    <source>
        <dbReference type="ARBA" id="ARBA00006336"/>
    </source>
</evidence>
<dbReference type="InterPro" id="IPR050993">
    <property type="entry name" value="Isochorismatase_domain"/>
</dbReference>
<dbReference type="InterPro" id="IPR000868">
    <property type="entry name" value="Isochorismatase-like_dom"/>
</dbReference>
<accession>A0A6S7ZR19</accession>
<dbReference type="EMBL" id="HBIN01002308">
    <property type="protein sequence ID" value="CAE0431158.1"/>
    <property type="molecule type" value="Transcribed_RNA"/>
</dbReference>
<reference evidence="3" key="1">
    <citation type="submission" date="2021-01" db="EMBL/GenBank/DDBJ databases">
        <authorList>
            <person name="Corre E."/>
            <person name="Pelletier E."/>
            <person name="Niang G."/>
            <person name="Scheremetjew M."/>
            <person name="Finn R."/>
            <person name="Kale V."/>
            <person name="Holt S."/>
            <person name="Cochrane G."/>
            <person name="Meng A."/>
            <person name="Brown T."/>
            <person name="Cohen L."/>
        </authorList>
    </citation>
    <scope>NUCLEOTIDE SEQUENCE</scope>
    <source>
        <strain evidence="3">GSBS06</strain>
    </source>
</reference>
<evidence type="ECO:0000259" key="2">
    <source>
        <dbReference type="Pfam" id="PF00857"/>
    </source>
</evidence>
<dbReference type="Pfam" id="PF00857">
    <property type="entry name" value="Isochorismatase"/>
    <property type="match status" value="1"/>
</dbReference>
<gene>
    <name evidence="3" type="ORF">ASTO00021_LOCUS1500</name>
    <name evidence="4" type="ORF">ASTO00021_LOCUS1502</name>
    <name evidence="5" type="ORF">ASTO00021_LOCUS1504</name>
</gene>
<dbReference type="EMBL" id="HBIN01002306">
    <property type="protein sequence ID" value="CAE0431156.1"/>
    <property type="molecule type" value="Transcribed_RNA"/>
</dbReference>
<dbReference type="SUPFAM" id="SSF52499">
    <property type="entry name" value="Isochorismatase-like hydrolases"/>
    <property type="match status" value="1"/>
</dbReference>
<evidence type="ECO:0000313" key="5">
    <source>
        <dbReference type="EMBL" id="CAE0431160.1"/>
    </source>
</evidence>
<evidence type="ECO:0000313" key="4">
    <source>
        <dbReference type="EMBL" id="CAE0431158.1"/>
    </source>
</evidence>
<dbReference type="InterPro" id="IPR036380">
    <property type="entry name" value="Isochorismatase-like_sf"/>
</dbReference>
<protein>
    <recommendedName>
        <fullName evidence="2">Isochorismatase-like domain-containing protein</fullName>
    </recommendedName>
</protein>
<feature type="domain" description="Isochorismatase-like" evidence="2">
    <location>
        <begin position="19"/>
        <end position="168"/>
    </location>
</feature>